<evidence type="ECO:0000256" key="1">
    <source>
        <dbReference type="ARBA" id="ARBA00022676"/>
    </source>
</evidence>
<dbReference type="PANTHER" id="PTHR16504:SF4">
    <property type="entry name" value="5'(3')-DEOXYRIBONUCLEOTIDASE"/>
    <property type="match status" value="1"/>
</dbReference>
<keyword evidence="4" id="KW-0808">Transferase</keyword>
<dbReference type="AlphaFoldDB" id="A0A2V3J092"/>
<dbReference type="SUPFAM" id="SSF53756">
    <property type="entry name" value="UDP-Glycosyltransferase/glycogen phosphorylase"/>
    <property type="match status" value="1"/>
</dbReference>
<dbReference type="InterPro" id="IPR001296">
    <property type="entry name" value="Glyco_trans_1"/>
</dbReference>
<dbReference type="OrthoDB" id="10248475at2759"/>
<comment type="caution">
    <text evidence="4">The sequence shown here is derived from an EMBL/GenBank/DDBJ whole genome shotgun (WGS) entry which is preliminary data.</text>
</comment>
<dbReference type="GO" id="GO:0016757">
    <property type="term" value="F:glycosyltransferase activity"/>
    <property type="evidence" value="ECO:0007669"/>
    <property type="project" value="UniProtKB-KW"/>
</dbReference>
<dbReference type="GO" id="GO:0008253">
    <property type="term" value="F:5'-nucleotidase activity"/>
    <property type="evidence" value="ECO:0007669"/>
    <property type="project" value="TreeGrafter"/>
</dbReference>
<evidence type="ECO:0000313" key="5">
    <source>
        <dbReference type="Proteomes" id="UP000247409"/>
    </source>
</evidence>
<dbReference type="EMBL" id="NBIV01000020">
    <property type="protein sequence ID" value="PXF47723.1"/>
    <property type="molecule type" value="Genomic_DNA"/>
</dbReference>
<feature type="domain" description="Nitrogen regulatory protein areA GATA-like" evidence="3">
    <location>
        <begin position="46"/>
        <end position="72"/>
    </location>
</feature>
<dbReference type="CDD" id="cd03801">
    <property type="entry name" value="GT4_PimA-like"/>
    <property type="match status" value="1"/>
</dbReference>
<dbReference type="PANTHER" id="PTHR16504">
    <property type="entry name" value="5'(3')-DEOXYRIBONUCLEOTIDASE"/>
    <property type="match status" value="1"/>
</dbReference>
<keyword evidence="5" id="KW-1185">Reference proteome</keyword>
<dbReference type="Gene3D" id="3.40.50.2000">
    <property type="entry name" value="Glycogen Phosphorylase B"/>
    <property type="match status" value="2"/>
</dbReference>
<evidence type="ECO:0000259" key="2">
    <source>
        <dbReference type="Pfam" id="PF00534"/>
    </source>
</evidence>
<organism evidence="4 5">
    <name type="scientific">Gracilariopsis chorda</name>
    <dbReference type="NCBI Taxonomy" id="448386"/>
    <lineage>
        <taxon>Eukaryota</taxon>
        <taxon>Rhodophyta</taxon>
        <taxon>Florideophyceae</taxon>
        <taxon>Rhodymeniophycidae</taxon>
        <taxon>Gracilariales</taxon>
        <taxon>Gracilariaceae</taxon>
        <taxon>Gracilariopsis</taxon>
    </lineage>
</organism>
<dbReference type="STRING" id="448386.A0A2V3J092"/>
<evidence type="ECO:0000259" key="3">
    <source>
        <dbReference type="Pfam" id="PF08550"/>
    </source>
</evidence>
<keyword evidence="1" id="KW-0328">Glycosyltransferase</keyword>
<proteinExistence type="predicted"/>
<name>A0A2V3J092_9FLOR</name>
<dbReference type="Pfam" id="PF00534">
    <property type="entry name" value="Glycos_transf_1"/>
    <property type="match status" value="1"/>
</dbReference>
<dbReference type="Proteomes" id="UP000247409">
    <property type="component" value="Unassembled WGS sequence"/>
</dbReference>
<dbReference type="InterPro" id="IPR013860">
    <property type="entry name" value="AreA_GATA"/>
</dbReference>
<dbReference type="GO" id="GO:0009223">
    <property type="term" value="P:pyrimidine deoxyribonucleotide catabolic process"/>
    <property type="evidence" value="ECO:0007669"/>
    <property type="project" value="TreeGrafter"/>
</dbReference>
<dbReference type="Pfam" id="PF08550">
    <property type="entry name" value="GATA_AreA"/>
    <property type="match status" value="1"/>
</dbReference>
<protein>
    <submittedName>
        <fullName evidence="4">D-inositol 3-phosphate glycosyltransferase</fullName>
    </submittedName>
</protein>
<reference evidence="4 5" key="1">
    <citation type="journal article" date="2018" name="Mol. Biol. Evol.">
        <title>Analysis of the draft genome of the red seaweed Gracilariopsis chorda provides insights into genome size evolution in Rhodophyta.</title>
        <authorList>
            <person name="Lee J."/>
            <person name="Yang E.C."/>
            <person name="Graf L."/>
            <person name="Yang J.H."/>
            <person name="Qiu H."/>
            <person name="Zel Zion U."/>
            <person name="Chan C.X."/>
            <person name="Stephens T.G."/>
            <person name="Weber A.P.M."/>
            <person name="Boo G.H."/>
            <person name="Boo S.M."/>
            <person name="Kim K.M."/>
            <person name="Shin Y."/>
            <person name="Jung M."/>
            <person name="Lee S.J."/>
            <person name="Yim H.S."/>
            <person name="Lee J.H."/>
            <person name="Bhattacharya D."/>
            <person name="Yoon H.S."/>
        </authorList>
    </citation>
    <scope>NUCLEOTIDE SEQUENCE [LARGE SCALE GENOMIC DNA]</scope>
    <source>
        <strain evidence="4 5">SKKU-2015</strain>
        <tissue evidence="4">Whole body</tissue>
    </source>
</reference>
<gene>
    <name evidence="4" type="ORF">BWQ96_02405</name>
</gene>
<sequence>MKRVGSIKEVVDIALELPAGAVPYEEFDFEPYFEEAQNEEELRKTWRVFTKVKDVLENGRRLENASWRLWHRERNKTGVAPTDVDALTTASVADKYDLTQSLQQAEKETDRIVGDMFGGVGQRFQEENEKVVQRARAERTRALLELAKKHDLTDDVVNDVLSWVASSVISAEEVVVHQAATLLPETAHDARSYLHSTVFMPRPRVAAFCHSLERNGANNFLLYLLRELREQLSFEVFSPKEGAMRADYEAMGIPVSICDMKLVTYPEDVRAVLKKFQYAIANTIMTTEVINACRDLSVPCLWVIHEAWPKEHFNYYAKEVFMMTHLDEKAIVDAFSNASKIVFPAQVQRRCYNGLFEEQNARVIYNGIPLASINAFRAVQNRDAVRKELGYGPDDFLLVHMGTVCKRKAQLVTCQSFAELYANGPLANGKSFKLLMVGARYIRQHEIEYIEECKHTLEAVGAEEAATILDVKKNVLPYYLAADIILCPSINEVLPLVICEGMAFERAVIATRIDGIPEALSHGVEGLLIEPNNPMALYDAIEKLANDDELRSQMGMAGRKRVLSQFSFATMSKTYRETISLDLEIVANGEVISVQG</sequence>
<accession>A0A2V3J092</accession>
<evidence type="ECO:0000313" key="4">
    <source>
        <dbReference type="EMBL" id="PXF47723.1"/>
    </source>
</evidence>
<feature type="domain" description="Glycosyl transferase family 1" evidence="2">
    <location>
        <begin position="382"/>
        <end position="561"/>
    </location>
</feature>